<gene>
    <name evidence="1" type="ORF">J2Z83_003364</name>
</gene>
<evidence type="ECO:0008006" key="3">
    <source>
        <dbReference type="Google" id="ProtNLM"/>
    </source>
</evidence>
<evidence type="ECO:0000313" key="2">
    <source>
        <dbReference type="Proteomes" id="UP001519345"/>
    </source>
</evidence>
<name>A0ABS4IKZ5_9BACI</name>
<reference evidence="1 2" key="1">
    <citation type="submission" date="2021-03" db="EMBL/GenBank/DDBJ databases">
        <title>Genomic Encyclopedia of Type Strains, Phase IV (KMG-IV): sequencing the most valuable type-strain genomes for metagenomic binning, comparative biology and taxonomic classification.</title>
        <authorList>
            <person name="Goeker M."/>
        </authorList>
    </citation>
    <scope>NUCLEOTIDE SEQUENCE [LARGE SCALE GENOMIC DNA]</scope>
    <source>
        <strain evidence="1 2">DSM 25609</strain>
    </source>
</reference>
<dbReference type="InterPro" id="IPR027417">
    <property type="entry name" value="P-loop_NTPase"/>
</dbReference>
<proteinExistence type="predicted"/>
<evidence type="ECO:0000313" key="1">
    <source>
        <dbReference type="EMBL" id="MBP1971225.1"/>
    </source>
</evidence>
<protein>
    <recommendedName>
        <fullName evidence="3">AAA family ATPase</fullName>
    </recommendedName>
</protein>
<sequence>MEKHNKWKMNRAGLLNFWYYDDEIFDFADGKLLLRGSNGSGKSVTMQSLLPVLLDGKKSPDRLDPFGSRARKMEDYLLGEKDIVDRDERTGYLFIY</sequence>
<accession>A0ABS4IKZ5</accession>
<comment type="caution">
    <text evidence="1">The sequence shown here is derived from an EMBL/GenBank/DDBJ whole genome shotgun (WGS) entry which is preliminary data.</text>
</comment>
<dbReference type="SUPFAM" id="SSF52540">
    <property type="entry name" value="P-loop containing nucleoside triphosphate hydrolases"/>
    <property type="match status" value="1"/>
</dbReference>
<organism evidence="1 2">
    <name type="scientific">Virgibacillus natechei</name>
    <dbReference type="NCBI Taxonomy" id="1216297"/>
    <lineage>
        <taxon>Bacteria</taxon>
        <taxon>Bacillati</taxon>
        <taxon>Bacillota</taxon>
        <taxon>Bacilli</taxon>
        <taxon>Bacillales</taxon>
        <taxon>Bacillaceae</taxon>
        <taxon>Virgibacillus</taxon>
    </lineage>
</organism>
<keyword evidence="2" id="KW-1185">Reference proteome</keyword>
<dbReference type="EMBL" id="JAGGKX010000022">
    <property type="protein sequence ID" value="MBP1971225.1"/>
    <property type="molecule type" value="Genomic_DNA"/>
</dbReference>
<dbReference type="Proteomes" id="UP001519345">
    <property type="component" value="Unassembled WGS sequence"/>
</dbReference>
<dbReference type="Gene3D" id="3.40.50.300">
    <property type="entry name" value="P-loop containing nucleotide triphosphate hydrolases"/>
    <property type="match status" value="1"/>
</dbReference>